<proteinExistence type="predicted"/>
<dbReference type="EMBL" id="CAJVQC010156045">
    <property type="protein sequence ID" value="CAG8847462.1"/>
    <property type="molecule type" value="Genomic_DNA"/>
</dbReference>
<gene>
    <name evidence="1" type="ORF">RPERSI_LOCUS34647</name>
</gene>
<reference evidence="1" key="1">
    <citation type="submission" date="2021-06" db="EMBL/GenBank/DDBJ databases">
        <authorList>
            <person name="Kallberg Y."/>
            <person name="Tangrot J."/>
            <person name="Rosling A."/>
        </authorList>
    </citation>
    <scope>NUCLEOTIDE SEQUENCE</scope>
    <source>
        <strain evidence="1">MA461A</strain>
    </source>
</reference>
<keyword evidence="2" id="KW-1185">Reference proteome</keyword>
<comment type="caution">
    <text evidence="1">The sequence shown here is derived from an EMBL/GenBank/DDBJ whole genome shotgun (WGS) entry which is preliminary data.</text>
</comment>
<accession>A0ACA9SW04</accession>
<evidence type="ECO:0000313" key="1">
    <source>
        <dbReference type="EMBL" id="CAG8847462.1"/>
    </source>
</evidence>
<dbReference type="Proteomes" id="UP000789920">
    <property type="component" value="Unassembled WGS sequence"/>
</dbReference>
<sequence>TRKRGPRVGLVESLEKRLQQMEKLLQPLKEQGLVDDSEDQPLSPLTKKTRFNSTDSNTSNDDLDDQLNSEPNSSTTSTMPRFQQQSREFMTSTTKTQVSTPLPQFNRPTSSGHNAQAESTDAFSQPLRPQQNQLRNKNGSPMNESIKDDRNSSNSPHIKIEESCDYLFFGNTAVHPGYKKRCPQNPSAS</sequence>
<protein>
    <submittedName>
        <fullName evidence="1">30696_t:CDS:1</fullName>
    </submittedName>
</protein>
<evidence type="ECO:0000313" key="2">
    <source>
        <dbReference type="Proteomes" id="UP000789920"/>
    </source>
</evidence>
<organism evidence="1 2">
    <name type="scientific">Racocetra persica</name>
    <dbReference type="NCBI Taxonomy" id="160502"/>
    <lineage>
        <taxon>Eukaryota</taxon>
        <taxon>Fungi</taxon>
        <taxon>Fungi incertae sedis</taxon>
        <taxon>Mucoromycota</taxon>
        <taxon>Glomeromycotina</taxon>
        <taxon>Glomeromycetes</taxon>
        <taxon>Diversisporales</taxon>
        <taxon>Gigasporaceae</taxon>
        <taxon>Racocetra</taxon>
    </lineage>
</organism>
<name>A0ACA9SW04_9GLOM</name>
<feature type="non-terminal residue" evidence="1">
    <location>
        <position position="189"/>
    </location>
</feature>
<feature type="non-terminal residue" evidence="1">
    <location>
        <position position="1"/>
    </location>
</feature>